<dbReference type="Proteomes" id="UP001501705">
    <property type="component" value="Unassembled WGS sequence"/>
</dbReference>
<evidence type="ECO:0000313" key="4">
    <source>
        <dbReference type="Proteomes" id="UP001501705"/>
    </source>
</evidence>
<accession>A0ABN2EIY8</accession>
<dbReference type="Gene3D" id="2.40.128.150">
    <property type="entry name" value="Cysteine proteinases"/>
    <property type="match status" value="1"/>
</dbReference>
<dbReference type="EMBL" id="BAAAPH010000043">
    <property type="protein sequence ID" value="GAA1607788.1"/>
    <property type="molecule type" value="Genomic_DNA"/>
</dbReference>
<dbReference type="Gene3D" id="3.30.2140.10">
    <property type="entry name" value="Arylamine N-acetyltransferase"/>
    <property type="match status" value="1"/>
</dbReference>
<evidence type="ECO:0000313" key="3">
    <source>
        <dbReference type="EMBL" id="GAA1607788.1"/>
    </source>
</evidence>
<dbReference type="InterPro" id="IPR001447">
    <property type="entry name" value="Arylamine_N-AcTrfase"/>
</dbReference>
<dbReference type="Pfam" id="PF00797">
    <property type="entry name" value="Acetyltransf_2"/>
    <property type="match status" value="1"/>
</dbReference>
<dbReference type="PANTHER" id="PTHR11786">
    <property type="entry name" value="N-HYDROXYARYLAMINE O-ACETYLTRANSFERASE"/>
    <property type="match status" value="1"/>
</dbReference>
<dbReference type="PRINTS" id="PR01543">
    <property type="entry name" value="ANATRNSFRASE"/>
</dbReference>
<comment type="caution">
    <text evidence="3">The sequence shown here is derived from an EMBL/GenBank/DDBJ whole genome shotgun (WGS) entry which is preliminary data.</text>
</comment>
<name>A0ABN2EIY8_9ACTN</name>
<organism evidence="3 4">
    <name type="scientific">Kribbella hippodromi</name>
    <dbReference type="NCBI Taxonomy" id="434347"/>
    <lineage>
        <taxon>Bacteria</taxon>
        <taxon>Bacillati</taxon>
        <taxon>Actinomycetota</taxon>
        <taxon>Actinomycetes</taxon>
        <taxon>Propionibacteriales</taxon>
        <taxon>Kribbellaceae</taxon>
        <taxon>Kribbella</taxon>
    </lineage>
</organism>
<dbReference type="PANTHER" id="PTHR11786:SF0">
    <property type="entry name" value="ARYLAMINE N-ACETYLTRANSFERASE 4-RELATED"/>
    <property type="match status" value="1"/>
</dbReference>
<evidence type="ECO:0000256" key="1">
    <source>
        <dbReference type="ARBA" id="ARBA00006547"/>
    </source>
</evidence>
<gene>
    <name evidence="3" type="ORF">GCM10009804_74650</name>
</gene>
<keyword evidence="4" id="KW-1185">Reference proteome</keyword>
<proteinExistence type="inferred from homology"/>
<sequence length="264" mass="29166">MVGMWNHESLDLDAYLDRIGYGRVAPSADALRELHRAHVLAIPFENLDVVLGTHPGIGLDAIQHKLVGRHRGGYCYEHALLFGAALEQLGFEVVRRVARVQPHKSGPRTHALLKVGVEGQEFLADVGFGAGQLYPTPLKDGIVVDQAGWDHKLTQEGDLWTLSKRTADGWEPQHASNDEPVRPIDYEVYHHYVSTHPNSPFTGRPVVMRVADGVVRRLVGDTLTIEHANGETTTRTIPPTGLPDTLAALDVVLNDEEVDRLRLL</sequence>
<reference evidence="3 4" key="1">
    <citation type="journal article" date="2019" name="Int. J. Syst. Evol. Microbiol.">
        <title>The Global Catalogue of Microorganisms (GCM) 10K type strain sequencing project: providing services to taxonomists for standard genome sequencing and annotation.</title>
        <authorList>
            <consortium name="The Broad Institute Genomics Platform"/>
            <consortium name="The Broad Institute Genome Sequencing Center for Infectious Disease"/>
            <person name="Wu L."/>
            <person name="Ma J."/>
        </authorList>
    </citation>
    <scope>NUCLEOTIDE SEQUENCE [LARGE SCALE GENOMIC DNA]</scope>
    <source>
        <strain evidence="3 4">JCM 15572</strain>
    </source>
</reference>
<protein>
    <submittedName>
        <fullName evidence="3">Arylamine N-acetyltransferase</fullName>
    </submittedName>
</protein>
<comment type="similarity">
    <text evidence="1 2">Belongs to the arylamine N-acetyltransferase family.</text>
</comment>
<dbReference type="SUPFAM" id="SSF54001">
    <property type="entry name" value="Cysteine proteinases"/>
    <property type="match status" value="1"/>
</dbReference>
<evidence type="ECO:0000256" key="2">
    <source>
        <dbReference type="RuleBase" id="RU003452"/>
    </source>
</evidence>
<dbReference type="InterPro" id="IPR038765">
    <property type="entry name" value="Papain-like_cys_pep_sf"/>
</dbReference>